<feature type="transmembrane region" description="Helical" evidence="6">
    <location>
        <begin position="264"/>
        <end position="287"/>
    </location>
</feature>
<protein>
    <submittedName>
        <fullName evidence="7">Uncharacterized protein</fullName>
    </submittedName>
</protein>
<sequence length="444" mass="45589">MSLMRRLASQSALIFAARIGGAGLVFLAQALIARQWGAAGLADYLVVFAAVNLIAMAMPLGFNTIGTFFASRYGAAGEGAMLARFMARAYLQIGLVALGLALLATPLLPLLGAAGAVLLAHLPQLLLIAAGTAMVWVSGAVLVGLRRPFAGLLADGVVRPLAIGLALFLALLLSPGGQGLGLLLWIFAGLYGLVAIGHLTIALRSVRALPRTDVAARPGEAARWWRLALPWAIVGLATDFFFDIDLLILSGLLAPEDLAVFGVAARIFGLVAFAVSAVYALTLPDLFEAAAAPDKSRFEARVADANLAAAGLALALLVGVILGGPLLFMLFGPEFASGAAPLVVLCLGLLIRAGFGPAALILSMRDRPWAGVPAVGLGLCALVLANLVLVPAFGLMGAALAALLATTLWSAANWLVARRLLGIDVSILARLRRGPAPGNARSGA</sequence>
<evidence type="ECO:0000256" key="2">
    <source>
        <dbReference type="ARBA" id="ARBA00022475"/>
    </source>
</evidence>
<feature type="transmembrane region" description="Helical" evidence="6">
    <location>
        <begin position="157"/>
        <end position="176"/>
    </location>
</feature>
<keyword evidence="8" id="KW-1185">Reference proteome</keyword>
<organism evidence="7 8">
    <name type="scientific">Arsenicitalea aurantiaca</name>
    <dbReference type="NCBI Taxonomy" id="1783274"/>
    <lineage>
        <taxon>Bacteria</taxon>
        <taxon>Pseudomonadati</taxon>
        <taxon>Pseudomonadota</taxon>
        <taxon>Alphaproteobacteria</taxon>
        <taxon>Hyphomicrobiales</taxon>
        <taxon>Devosiaceae</taxon>
        <taxon>Arsenicitalea</taxon>
    </lineage>
</organism>
<feature type="transmembrane region" description="Helical" evidence="6">
    <location>
        <begin position="338"/>
        <end position="362"/>
    </location>
</feature>
<reference evidence="7 8" key="1">
    <citation type="journal article" date="2016" name="Int. J. Syst. Evol. Microbiol.">
        <title>Arsenicitalea aurantiaca gen. nov., sp. nov., a new member of the family Hyphomicrobiaceae, isolated from high-arsenic sediment.</title>
        <authorList>
            <person name="Mu Y."/>
            <person name="Zhou L."/>
            <person name="Zeng X.C."/>
            <person name="Liu L."/>
            <person name="Pan Y."/>
            <person name="Chen X."/>
            <person name="Wang J."/>
            <person name="Li S."/>
            <person name="Li W.J."/>
            <person name="Wang Y."/>
        </authorList>
    </citation>
    <scope>NUCLEOTIDE SEQUENCE [LARGE SCALE GENOMIC DNA]</scope>
    <source>
        <strain evidence="7 8">42-50</strain>
    </source>
</reference>
<evidence type="ECO:0000256" key="4">
    <source>
        <dbReference type="ARBA" id="ARBA00022989"/>
    </source>
</evidence>
<comment type="subcellular location">
    <subcellularLocation>
        <location evidence="1">Cell membrane</location>
        <topology evidence="1">Multi-pass membrane protein</topology>
    </subcellularLocation>
</comment>
<dbReference type="AlphaFoldDB" id="A0A433XGJ5"/>
<evidence type="ECO:0000256" key="1">
    <source>
        <dbReference type="ARBA" id="ARBA00004651"/>
    </source>
</evidence>
<keyword evidence="2" id="KW-1003">Cell membrane</keyword>
<comment type="caution">
    <text evidence="7">The sequence shown here is derived from an EMBL/GenBank/DDBJ whole genome shotgun (WGS) entry which is preliminary data.</text>
</comment>
<feature type="transmembrane region" description="Helical" evidence="6">
    <location>
        <begin position="395"/>
        <end position="416"/>
    </location>
</feature>
<evidence type="ECO:0000313" key="7">
    <source>
        <dbReference type="EMBL" id="RUT33162.1"/>
    </source>
</evidence>
<keyword evidence="3 6" id="KW-0812">Transmembrane</keyword>
<proteinExistence type="predicted"/>
<evidence type="ECO:0000256" key="6">
    <source>
        <dbReference type="SAM" id="Phobius"/>
    </source>
</evidence>
<accession>A0A433XGJ5</accession>
<keyword evidence="5 6" id="KW-0472">Membrane</keyword>
<dbReference type="PANTHER" id="PTHR30250">
    <property type="entry name" value="PST FAMILY PREDICTED COLANIC ACID TRANSPORTER"/>
    <property type="match status" value="1"/>
</dbReference>
<dbReference type="PANTHER" id="PTHR30250:SF11">
    <property type="entry name" value="O-ANTIGEN TRANSPORTER-RELATED"/>
    <property type="match status" value="1"/>
</dbReference>
<name>A0A433XGJ5_9HYPH</name>
<evidence type="ECO:0000256" key="3">
    <source>
        <dbReference type="ARBA" id="ARBA00022692"/>
    </source>
</evidence>
<gene>
    <name evidence="7" type="ORF">EMQ25_08565</name>
</gene>
<feature type="transmembrane region" description="Helical" evidence="6">
    <location>
        <begin position="125"/>
        <end position="145"/>
    </location>
</feature>
<feature type="transmembrane region" description="Helical" evidence="6">
    <location>
        <begin position="224"/>
        <end position="244"/>
    </location>
</feature>
<evidence type="ECO:0000313" key="8">
    <source>
        <dbReference type="Proteomes" id="UP000281547"/>
    </source>
</evidence>
<feature type="transmembrane region" description="Helical" evidence="6">
    <location>
        <begin position="44"/>
        <end position="69"/>
    </location>
</feature>
<feature type="transmembrane region" description="Helical" evidence="6">
    <location>
        <begin position="307"/>
        <end position="332"/>
    </location>
</feature>
<keyword evidence="4 6" id="KW-1133">Transmembrane helix</keyword>
<dbReference type="GO" id="GO:0005886">
    <property type="term" value="C:plasma membrane"/>
    <property type="evidence" value="ECO:0007669"/>
    <property type="project" value="UniProtKB-SubCell"/>
</dbReference>
<feature type="transmembrane region" description="Helical" evidence="6">
    <location>
        <begin position="12"/>
        <end position="32"/>
    </location>
</feature>
<dbReference type="InterPro" id="IPR050833">
    <property type="entry name" value="Poly_Biosynth_Transport"/>
</dbReference>
<evidence type="ECO:0000256" key="5">
    <source>
        <dbReference type="ARBA" id="ARBA00023136"/>
    </source>
</evidence>
<dbReference type="RefSeq" id="WP_127188116.1">
    <property type="nucleotide sequence ID" value="NZ_RZNJ01000002.1"/>
</dbReference>
<feature type="transmembrane region" description="Helical" evidence="6">
    <location>
        <begin position="369"/>
        <end position="389"/>
    </location>
</feature>
<dbReference type="Proteomes" id="UP000281547">
    <property type="component" value="Unassembled WGS sequence"/>
</dbReference>
<dbReference type="OrthoDB" id="7942036at2"/>
<feature type="transmembrane region" description="Helical" evidence="6">
    <location>
        <begin position="90"/>
        <end position="119"/>
    </location>
</feature>
<feature type="transmembrane region" description="Helical" evidence="6">
    <location>
        <begin position="182"/>
        <end position="203"/>
    </location>
</feature>
<dbReference type="EMBL" id="RZNJ01000002">
    <property type="protein sequence ID" value="RUT33162.1"/>
    <property type="molecule type" value="Genomic_DNA"/>
</dbReference>